<dbReference type="Proteomes" id="UP000050761">
    <property type="component" value="Unassembled WGS sequence"/>
</dbReference>
<name>A0A183GP54_HELPZ</name>
<sequence>MIMAKYLDSDSKMPETLLGFVSGRSKRAAAVCDCALKATACPPGPPGPPGKPGPPGEPGKDGTPGEPGLSGIAALKKAVTPKRQPNKVWLTILAPQLEQSYWYQRHAKIQRQSIMEYTVLDEIRKCEDCSIDA</sequence>
<gene>
    <name evidence="3" type="ORF">HPBE_LOCUS24473</name>
</gene>
<reference evidence="5" key="2">
    <citation type="submission" date="2019-09" db="UniProtKB">
        <authorList>
            <consortium name="WormBaseParasite"/>
        </authorList>
    </citation>
    <scope>IDENTIFICATION</scope>
</reference>
<evidence type="ECO:0000313" key="3">
    <source>
        <dbReference type="EMBL" id="VDP45276.1"/>
    </source>
</evidence>
<dbReference type="AlphaFoldDB" id="A0A183GP54"/>
<evidence type="ECO:0000256" key="1">
    <source>
        <dbReference type="ARBA" id="ARBA00022737"/>
    </source>
</evidence>
<dbReference type="WBParaSite" id="HPBE_0002447401-mRNA-1">
    <property type="protein sequence ID" value="HPBE_0002447401-mRNA-1"/>
    <property type="gene ID" value="HPBE_0002447401"/>
</dbReference>
<proteinExistence type="predicted"/>
<reference evidence="3 4" key="1">
    <citation type="submission" date="2018-11" db="EMBL/GenBank/DDBJ databases">
        <authorList>
            <consortium name="Pathogen Informatics"/>
        </authorList>
    </citation>
    <scope>NUCLEOTIDE SEQUENCE [LARGE SCALE GENOMIC DNA]</scope>
</reference>
<evidence type="ECO:0000313" key="5">
    <source>
        <dbReference type="WBParaSite" id="HPBE_0002447401-mRNA-1"/>
    </source>
</evidence>
<accession>A0A183GP54</accession>
<dbReference type="EMBL" id="UZAH01036406">
    <property type="protein sequence ID" value="VDP45276.1"/>
    <property type="molecule type" value="Genomic_DNA"/>
</dbReference>
<feature type="region of interest" description="Disordered" evidence="2">
    <location>
        <begin position="39"/>
        <end position="71"/>
    </location>
</feature>
<accession>A0A3P8HPI7</accession>
<protein>
    <submittedName>
        <fullName evidence="5">Collagen IV NC1 domain-containing protein</fullName>
    </submittedName>
</protein>
<keyword evidence="1" id="KW-0677">Repeat</keyword>
<evidence type="ECO:0000256" key="2">
    <source>
        <dbReference type="SAM" id="MobiDB-lite"/>
    </source>
</evidence>
<evidence type="ECO:0000313" key="4">
    <source>
        <dbReference type="Proteomes" id="UP000050761"/>
    </source>
</evidence>
<dbReference type="InterPro" id="IPR008160">
    <property type="entry name" value="Collagen"/>
</dbReference>
<feature type="compositionally biased region" description="Pro residues" evidence="2">
    <location>
        <begin position="42"/>
        <end position="57"/>
    </location>
</feature>
<keyword evidence="4" id="KW-1185">Reference proteome</keyword>
<dbReference type="Gene3D" id="1.20.5.320">
    <property type="entry name" value="6-Phosphogluconate Dehydrogenase, domain 3"/>
    <property type="match status" value="1"/>
</dbReference>
<dbReference type="Pfam" id="PF01391">
    <property type="entry name" value="Collagen"/>
    <property type="match status" value="1"/>
</dbReference>
<organism evidence="4 5">
    <name type="scientific">Heligmosomoides polygyrus</name>
    <name type="common">Parasitic roundworm</name>
    <dbReference type="NCBI Taxonomy" id="6339"/>
    <lineage>
        <taxon>Eukaryota</taxon>
        <taxon>Metazoa</taxon>
        <taxon>Ecdysozoa</taxon>
        <taxon>Nematoda</taxon>
        <taxon>Chromadorea</taxon>
        <taxon>Rhabditida</taxon>
        <taxon>Rhabditina</taxon>
        <taxon>Rhabditomorpha</taxon>
        <taxon>Strongyloidea</taxon>
        <taxon>Heligmosomidae</taxon>
        <taxon>Heligmosomoides</taxon>
    </lineage>
</organism>